<organism evidence="2 3">
    <name type="scientific">Deinococcus metallilatus</name>
    <dbReference type="NCBI Taxonomy" id="1211322"/>
    <lineage>
        <taxon>Bacteria</taxon>
        <taxon>Thermotogati</taxon>
        <taxon>Deinococcota</taxon>
        <taxon>Deinococci</taxon>
        <taxon>Deinococcales</taxon>
        <taxon>Deinococcaceae</taxon>
        <taxon>Deinococcus</taxon>
    </lineage>
</organism>
<dbReference type="Proteomes" id="UP000308000">
    <property type="component" value="Unassembled WGS sequence"/>
</dbReference>
<evidence type="ECO:0000313" key="4">
    <source>
        <dbReference type="Proteomes" id="UP000536909"/>
    </source>
</evidence>
<protein>
    <submittedName>
        <fullName evidence="2">Uncharacterized protein</fullName>
    </submittedName>
</protein>
<dbReference type="EMBL" id="JACHFV010000029">
    <property type="protein sequence ID" value="MBB5297482.1"/>
    <property type="molecule type" value="Genomic_DNA"/>
</dbReference>
<accession>A0AAJ5F027</accession>
<comment type="caution">
    <text evidence="2">The sequence shown here is derived from an EMBL/GenBank/DDBJ whole genome shotgun (WGS) entry which is preliminary data.</text>
</comment>
<gene>
    <name evidence="2" type="ORF">FCS05_20100</name>
    <name evidence="1" type="ORF">HNQ10_004355</name>
</gene>
<dbReference type="Proteomes" id="UP000536909">
    <property type="component" value="Unassembled WGS sequence"/>
</dbReference>
<evidence type="ECO:0000313" key="1">
    <source>
        <dbReference type="EMBL" id="MBB5297482.1"/>
    </source>
</evidence>
<sequence>MAAVYETVFGPLPRSRGLEGPRLWPPEAVRRVQVAHDALNTGKVTSLERALELVRDGVDLPQRVTLPVEGDVLADLLAEVRALRTLAEAQGRELAELREIVAGRELPAPTAQAPLAPEPVDVGNVVQDAVKVALDPERLRVALHAAAPSTPPAPARKGWLARLLGR</sequence>
<dbReference type="RefSeq" id="WP_129120543.1">
    <property type="nucleotide sequence ID" value="NZ_JACHFV010000029.1"/>
</dbReference>
<reference evidence="1 4" key="2">
    <citation type="submission" date="2020-08" db="EMBL/GenBank/DDBJ databases">
        <title>Genomic Encyclopedia of Type Strains, Phase IV (KMG-IV): sequencing the most valuable type-strain genomes for metagenomic binning, comparative biology and taxonomic classification.</title>
        <authorList>
            <person name="Goeker M."/>
        </authorList>
    </citation>
    <scope>NUCLEOTIDE SEQUENCE [LARGE SCALE GENOMIC DNA]</scope>
    <source>
        <strain evidence="1 4">DSM 105434</strain>
    </source>
</reference>
<name>A0AAJ5F027_9DEIO</name>
<keyword evidence="4" id="KW-1185">Reference proteome</keyword>
<evidence type="ECO:0000313" key="2">
    <source>
        <dbReference type="EMBL" id="TLK20531.1"/>
    </source>
</evidence>
<proteinExistence type="predicted"/>
<evidence type="ECO:0000313" key="3">
    <source>
        <dbReference type="Proteomes" id="UP000308000"/>
    </source>
</evidence>
<dbReference type="AlphaFoldDB" id="A0AAJ5F027"/>
<reference evidence="2 3" key="1">
    <citation type="submission" date="2019-04" db="EMBL/GenBank/DDBJ databases">
        <title>Deinococcus metalilatus MA1002 mutant No.5.</title>
        <authorList>
            <person name="Park W."/>
            <person name="Park C."/>
        </authorList>
    </citation>
    <scope>NUCLEOTIDE SEQUENCE [LARGE SCALE GENOMIC DNA]</scope>
    <source>
        <strain evidence="2 3">MA1002-m5</strain>
    </source>
</reference>
<dbReference type="EMBL" id="VBRC01000029">
    <property type="protein sequence ID" value="TLK20531.1"/>
    <property type="molecule type" value="Genomic_DNA"/>
</dbReference>